<dbReference type="EMBL" id="PDXA01000094">
    <property type="protein sequence ID" value="RYN25749.1"/>
    <property type="molecule type" value="Genomic_DNA"/>
</dbReference>
<comment type="caution">
    <text evidence="2">The sequence shown here is derived from an EMBL/GenBank/DDBJ whole genome shotgun (WGS) entry which is preliminary data.</text>
</comment>
<dbReference type="AlphaFoldDB" id="A0A4Q4M0N1"/>
<evidence type="ECO:0000256" key="1">
    <source>
        <dbReference type="SAM" id="Phobius"/>
    </source>
</evidence>
<keyword evidence="1" id="KW-0812">Transmembrane</keyword>
<gene>
    <name evidence="2" type="ORF">AA0114_g12669</name>
</gene>
<name>A0A4Q4M0N1_9PLEO</name>
<protein>
    <submittedName>
        <fullName evidence="2">Uncharacterized protein</fullName>
    </submittedName>
</protein>
<feature type="transmembrane region" description="Helical" evidence="1">
    <location>
        <begin position="21"/>
        <end position="39"/>
    </location>
</feature>
<accession>A0A4Q4M0N1</accession>
<keyword evidence="1" id="KW-0472">Membrane</keyword>
<evidence type="ECO:0000313" key="2">
    <source>
        <dbReference type="EMBL" id="RYN25749.1"/>
    </source>
</evidence>
<proteinExistence type="predicted"/>
<sequence length="125" mass="13735">MSAQPSTIGPVTITSPLLARNAQLVVLTFYAGALLGASLLGPRSLLLVIWRMAIAFGMYTAVLQQLSWTENVERDVFLAPVFFFASVATGMGEQLLNQVRVVMIAILVEILDCVLRRADVWMHTK</sequence>
<dbReference type="Proteomes" id="UP000292402">
    <property type="component" value="Unassembled WGS sequence"/>
</dbReference>
<evidence type="ECO:0000313" key="3">
    <source>
        <dbReference type="Proteomes" id="UP000292402"/>
    </source>
</evidence>
<reference evidence="3" key="1">
    <citation type="journal article" date="2019" name="bioRxiv">
        <title>Genomics, evolutionary history and diagnostics of the Alternaria alternata species group including apple and Asian pear pathotypes.</title>
        <authorList>
            <person name="Armitage A.D."/>
            <person name="Cockerton H.M."/>
            <person name="Sreenivasaprasad S."/>
            <person name="Woodhall J.W."/>
            <person name="Lane C.R."/>
            <person name="Harrison R.J."/>
            <person name="Clarkson J.P."/>
        </authorList>
    </citation>
    <scope>NUCLEOTIDE SEQUENCE [LARGE SCALE GENOMIC DNA]</scope>
    <source>
        <strain evidence="3">FERA 1082</strain>
    </source>
</reference>
<organism evidence="2 3">
    <name type="scientific">Alternaria tenuissima</name>
    <dbReference type="NCBI Taxonomy" id="119927"/>
    <lineage>
        <taxon>Eukaryota</taxon>
        <taxon>Fungi</taxon>
        <taxon>Dikarya</taxon>
        <taxon>Ascomycota</taxon>
        <taxon>Pezizomycotina</taxon>
        <taxon>Dothideomycetes</taxon>
        <taxon>Pleosporomycetidae</taxon>
        <taxon>Pleosporales</taxon>
        <taxon>Pleosporineae</taxon>
        <taxon>Pleosporaceae</taxon>
        <taxon>Alternaria</taxon>
        <taxon>Alternaria sect. Alternaria</taxon>
        <taxon>Alternaria alternata complex</taxon>
    </lineage>
</organism>
<keyword evidence="1" id="KW-1133">Transmembrane helix</keyword>